<gene>
    <name evidence="3" type="ORF">NCTC10327_00936</name>
    <name evidence="1" type="ORF">R6G71_04310</name>
    <name evidence="2" type="ORF">SAMN05421878_11426</name>
</gene>
<organism evidence="3 5">
    <name type="scientific">Actinobaculum suis</name>
    <dbReference type="NCBI Taxonomy" id="1657"/>
    <lineage>
        <taxon>Bacteria</taxon>
        <taxon>Bacillati</taxon>
        <taxon>Actinomycetota</taxon>
        <taxon>Actinomycetes</taxon>
        <taxon>Actinomycetales</taxon>
        <taxon>Actinomycetaceae</taxon>
        <taxon>Actinobaculum</taxon>
    </lineage>
</organism>
<protein>
    <submittedName>
        <fullName evidence="3">Uncharacterized ACR, COG1399</fullName>
    </submittedName>
    <submittedName>
        <fullName evidence="1">YceD family protein</fullName>
    </submittedName>
</protein>
<reference evidence="3 5" key="3">
    <citation type="submission" date="2018-11" db="EMBL/GenBank/DDBJ databases">
        <authorList>
            <consortium name="Pathogen Informatics"/>
        </authorList>
    </citation>
    <scope>NUCLEOTIDE SEQUENCE [LARGE SCALE GENOMIC DNA]</scope>
    <source>
        <strain evidence="3 5">NCTC10327</strain>
    </source>
</reference>
<dbReference type="EMBL" id="UYIO01000001">
    <property type="protein sequence ID" value="VDG76273.1"/>
    <property type="molecule type" value="Genomic_DNA"/>
</dbReference>
<sequence>MSTRDTYVISLVDLPRAEGSVIHHEETYPAPADMGLELIRVPAGSEMYVAVDLTSVADGVYIGGSVEVDIEGQCARCLRDISGHRTQKIADLAYYPERREKLIAEGDDDAEDHALVLNDAVNIESILRDAIVLNLPFKPLCEPDCAGLCSVCGIRLEELPADHHHELPPIQSAALDALEAQLRAQETGK</sequence>
<dbReference type="EMBL" id="JAWNFU010000002">
    <property type="protein sequence ID" value="MDY5153274.1"/>
    <property type="molecule type" value="Genomic_DNA"/>
</dbReference>
<name>A0A1B9BEY3_9ACTO</name>
<evidence type="ECO:0000313" key="1">
    <source>
        <dbReference type="EMBL" id="MDY5153274.1"/>
    </source>
</evidence>
<dbReference type="Proteomes" id="UP001273799">
    <property type="component" value="Unassembled WGS sequence"/>
</dbReference>
<dbReference type="PANTHER" id="PTHR34374">
    <property type="entry name" value="LARGE RIBOSOMAL RNA SUBUNIT ACCUMULATION PROTEIN YCED HOMOLOG 1, CHLOROPLASTIC"/>
    <property type="match status" value="1"/>
</dbReference>
<dbReference type="EMBL" id="FNAU01000014">
    <property type="protein sequence ID" value="SDE57426.1"/>
    <property type="molecule type" value="Genomic_DNA"/>
</dbReference>
<evidence type="ECO:0000313" key="5">
    <source>
        <dbReference type="Proteomes" id="UP000269974"/>
    </source>
</evidence>
<dbReference type="Pfam" id="PF02620">
    <property type="entry name" value="YceD"/>
    <property type="match status" value="1"/>
</dbReference>
<dbReference type="AlphaFoldDB" id="A0A1B9BEY3"/>
<dbReference type="RefSeq" id="WP_065414561.1">
    <property type="nucleotide sequence ID" value="NZ_FNAU01000014.1"/>
</dbReference>
<dbReference type="PANTHER" id="PTHR34374:SF1">
    <property type="entry name" value="LARGE RIBOSOMAL RNA SUBUNIT ACCUMULATION PROTEIN YCED HOMOLOG 1, CHLOROPLASTIC"/>
    <property type="match status" value="1"/>
</dbReference>
<dbReference type="Proteomes" id="UP000182744">
    <property type="component" value="Unassembled WGS sequence"/>
</dbReference>
<evidence type="ECO:0000313" key="4">
    <source>
        <dbReference type="Proteomes" id="UP000182744"/>
    </source>
</evidence>
<reference evidence="2" key="2">
    <citation type="submission" date="2016-10" db="EMBL/GenBank/DDBJ databases">
        <authorList>
            <person name="Varghese N."/>
            <person name="Submissions S."/>
        </authorList>
    </citation>
    <scope>NUCLEOTIDE SEQUENCE</scope>
    <source>
        <strain evidence="2">DSM 20639</strain>
    </source>
</reference>
<proteinExistence type="predicted"/>
<evidence type="ECO:0000313" key="3">
    <source>
        <dbReference type="EMBL" id="VDG76273.1"/>
    </source>
</evidence>
<dbReference type="InterPro" id="IPR003772">
    <property type="entry name" value="YceD"/>
</dbReference>
<reference evidence="1" key="4">
    <citation type="submission" date="2023-10" db="EMBL/GenBank/DDBJ databases">
        <title>Whole Genome based description of the genera Actinobaculum and Actinotignum reveals a complex phylogenetic relationship within the species included in the genus Actinotignum.</title>
        <authorList>
            <person name="Jensen C.S."/>
            <person name="Dargis R."/>
            <person name="Kemp M."/>
            <person name="Christensen J.J."/>
        </authorList>
    </citation>
    <scope>NUCLEOTIDE SEQUENCE</scope>
    <source>
        <strain evidence="1">Actinobaculum_suis_CCUG19206T</strain>
    </source>
</reference>
<dbReference type="OrthoDB" id="9790372at2"/>
<evidence type="ECO:0000313" key="2">
    <source>
        <dbReference type="EMBL" id="SDE57426.1"/>
    </source>
</evidence>
<dbReference type="Proteomes" id="UP000269974">
    <property type="component" value="Unassembled WGS sequence"/>
</dbReference>
<reference evidence="4" key="1">
    <citation type="submission" date="2016-10" db="EMBL/GenBank/DDBJ databases">
        <authorList>
            <person name="Varghese N."/>
        </authorList>
    </citation>
    <scope>NUCLEOTIDE SEQUENCE [LARGE SCALE GENOMIC DNA]</scope>
    <source>
        <strain evidence="4">DSM 20639</strain>
    </source>
</reference>
<accession>A0A1B9BEY3</accession>
<keyword evidence="4" id="KW-1185">Reference proteome</keyword>